<keyword evidence="4" id="KW-1185">Reference proteome</keyword>
<dbReference type="PANTHER" id="PTHR47723">
    <property type="entry name" value="OS05G0353850 PROTEIN"/>
    <property type="match status" value="1"/>
</dbReference>
<name>A0A2Z6M8V2_TRISU</name>
<evidence type="ECO:0008006" key="5">
    <source>
        <dbReference type="Google" id="ProtNLM"/>
    </source>
</evidence>
<dbReference type="OrthoDB" id="1000431at2759"/>
<feature type="domain" description="Reverse transcriptase zinc-binding" evidence="2">
    <location>
        <begin position="100"/>
        <end position="183"/>
    </location>
</feature>
<organism evidence="3 4">
    <name type="scientific">Trifolium subterraneum</name>
    <name type="common">Subterranean clover</name>
    <dbReference type="NCBI Taxonomy" id="3900"/>
    <lineage>
        <taxon>Eukaryota</taxon>
        <taxon>Viridiplantae</taxon>
        <taxon>Streptophyta</taxon>
        <taxon>Embryophyta</taxon>
        <taxon>Tracheophyta</taxon>
        <taxon>Spermatophyta</taxon>
        <taxon>Magnoliopsida</taxon>
        <taxon>eudicotyledons</taxon>
        <taxon>Gunneridae</taxon>
        <taxon>Pentapetalae</taxon>
        <taxon>rosids</taxon>
        <taxon>fabids</taxon>
        <taxon>Fabales</taxon>
        <taxon>Fabaceae</taxon>
        <taxon>Papilionoideae</taxon>
        <taxon>50 kb inversion clade</taxon>
        <taxon>NPAAA clade</taxon>
        <taxon>Hologalegina</taxon>
        <taxon>IRL clade</taxon>
        <taxon>Trifolieae</taxon>
        <taxon>Trifolium</taxon>
    </lineage>
</organism>
<proteinExistence type="predicted"/>
<sequence length="336" mass="38730">MQYARLPKTLCDEMEKIQRSFLWGDTDQGRKPHLINWELGDGNTINFWLDKWMPNGNWNHSYVSENLTASMTNQILAIPPPNELDGRDMIGWGGTNTKHFTIQSAYILQRGHTHSTVREWHAIWAWRGPHRIQTFMWMVAHERILTNYCGSKWGIGISPLCNKCRAADETVIHVLRDCISATQMAKEIDNCLHNMWSDNQHETIFIGWRKPREEWVKLNCDGSQNDRLGLAGSGGLLRNSDGNWLKGYSRKLGNCDAFHAKMWGMYLGLDLARREGIMHLHVESDSKVLIDMVTKKINYKGNISTLFIESPPGELQRILFYDIFGACMTRNVRLPL</sequence>
<dbReference type="Pfam" id="PF13966">
    <property type="entry name" value="zf-RVT"/>
    <property type="match status" value="1"/>
</dbReference>
<dbReference type="InterPro" id="IPR053151">
    <property type="entry name" value="RNase_H-like"/>
</dbReference>
<dbReference type="SUPFAM" id="SSF53098">
    <property type="entry name" value="Ribonuclease H-like"/>
    <property type="match status" value="1"/>
</dbReference>
<dbReference type="CDD" id="cd06222">
    <property type="entry name" value="RNase_H_like"/>
    <property type="match status" value="1"/>
</dbReference>
<evidence type="ECO:0000259" key="1">
    <source>
        <dbReference type="Pfam" id="PF13456"/>
    </source>
</evidence>
<dbReference type="Gene3D" id="3.30.420.10">
    <property type="entry name" value="Ribonuclease H-like superfamily/Ribonuclease H"/>
    <property type="match status" value="1"/>
</dbReference>
<dbReference type="GO" id="GO:0003676">
    <property type="term" value="F:nucleic acid binding"/>
    <property type="evidence" value="ECO:0007669"/>
    <property type="project" value="InterPro"/>
</dbReference>
<dbReference type="InterPro" id="IPR012337">
    <property type="entry name" value="RNaseH-like_sf"/>
</dbReference>
<dbReference type="InterPro" id="IPR026960">
    <property type="entry name" value="RVT-Znf"/>
</dbReference>
<dbReference type="Pfam" id="PF13456">
    <property type="entry name" value="RVT_3"/>
    <property type="match status" value="1"/>
</dbReference>
<protein>
    <recommendedName>
        <fullName evidence="5">RNase H type-1 domain-containing protein</fullName>
    </recommendedName>
</protein>
<evidence type="ECO:0000313" key="4">
    <source>
        <dbReference type="Proteomes" id="UP000242715"/>
    </source>
</evidence>
<feature type="domain" description="RNase H type-1" evidence="1">
    <location>
        <begin position="219"/>
        <end position="299"/>
    </location>
</feature>
<dbReference type="EMBL" id="DF973371">
    <property type="protein sequence ID" value="GAU28301.1"/>
    <property type="molecule type" value="Genomic_DNA"/>
</dbReference>
<dbReference type="GO" id="GO:0004523">
    <property type="term" value="F:RNA-DNA hybrid ribonuclease activity"/>
    <property type="evidence" value="ECO:0007669"/>
    <property type="project" value="InterPro"/>
</dbReference>
<dbReference type="InterPro" id="IPR044730">
    <property type="entry name" value="RNase_H-like_dom_plant"/>
</dbReference>
<dbReference type="PANTHER" id="PTHR47723:SF13">
    <property type="entry name" value="PUTATIVE-RELATED"/>
    <property type="match status" value="1"/>
</dbReference>
<accession>A0A2Z6M8V2</accession>
<evidence type="ECO:0000313" key="3">
    <source>
        <dbReference type="EMBL" id="GAU28301.1"/>
    </source>
</evidence>
<gene>
    <name evidence="3" type="ORF">TSUD_256290</name>
</gene>
<dbReference type="AlphaFoldDB" id="A0A2Z6M8V2"/>
<dbReference type="InterPro" id="IPR036397">
    <property type="entry name" value="RNaseH_sf"/>
</dbReference>
<dbReference type="InterPro" id="IPR002156">
    <property type="entry name" value="RNaseH_domain"/>
</dbReference>
<dbReference type="Proteomes" id="UP000242715">
    <property type="component" value="Unassembled WGS sequence"/>
</dbReference>
<evidence type="ECO:0000259" key="2">
    <source>
        <dbReference type="Pfam" id="PF13966"/>
    </source>
</evidence>
<reference evidence="4" key="1">
    <citation type="journal article" date="2017" name="Front. Plant Sci.">
        <title>Climate Clever Clovers: New Paradigm to Reduce the Environmental Footprint of Ruminants by Breeding Low Methanogenic Forages Utilizing Haplotype Variation.</title>
        <authorList>
            <person name="Kaur P."/>
            <person name="Appels R."/>
            <person name="Bayer P.E."/>
            <person name="Keeble-Gagnere G."/>
            <person name="Wang J."/>
            <person name="Hirakawa H."/>
            <person name="Shirasawa K."/>
            <person name="Vercoe P."/>
            <person name="Stefanova K."/>
            <person name="Durmic Z."/>
            <person name="Nichols P."/>
            <person name="Revell C."/>
            <person name="Isobe S.N."/>
            <person name="Edwards D."/>
            <person name="Erskine W."/>
        </authorList>
    </citation>
    <scope>NUCLEOTIDE SEQUENCE [LARGE SCALE GENOMIC DNA]</scope>
    <source>
        <strain evidence="4">cv. Daliak</strain>
    </source>
</reference>